<name>A0A9X4BJY7_9GAMM</name>
<evidence type="ECO:0000313" key="3">
    <source>
        <dbReference type="Proteomes" id="UP001139971"/>
    </source>
</evidence>
<gene>
    <name evidence="2" type="ORF">OD750_021760</name>
</gene>
<comment type="caution">
    <text evidence="2">The sequence shown here is derived from an EMBL/GenBank/DDBJ whole genome shotgun (WGS) entry which is preliminary data.</text>
</comment>
<sequence>MNPKTPLPATLRDKLRASPLLVLFAVAFAITAFLKPAKVGLTVWGIAKLGMGGYVGYWIDRLIFPYARPHDLIGIEAGTSWKRRAAIASATILAAAFTP</sequence>
<protein>
    <submittedName>
        <fullName evidence="2">Holin</fullName>
    </submittedName>
</protein>
<dbReference type="EMBL" id="JAOVZO020000020">
    <property type="protein sequence ID" value="MDC8015178.1"/>
    <property type="molecule type" value="Genomic_DNA"/>
</dbReference>
<organism evidence="2 3">
    <name type="scientific">Tahibacter soli</name>
    <dbReference type="NCBI Taxonomy" id="2983605"/>
    <lineage>
        <taxon>Bacteria</taxon>
        <taxon>Pseudomonadati</taxon>
        <taxon>Pseudomonadota</taxon>
        <taxon>Gammaproteobacteria</taxon>
        <taxon>Lysobacterales</taxon>
        <taxon>Rhodanobacteraceae</taxon>
        <taxon>Tahibacter</taxon>
    </lineage>
</organism>
<dbReference type="RefSeq" id="WP_263544197.1">
    <property type="nucleotide sequence ID" value="NZ_JAOVZO020000020.1"/>
</dbReference>
<reference evidence="2" key="1">
    <citation type="submission" date="2023-02" db="EMBL/GenBank/DDBJ databases">
        <title>Tahibacter soli sp. nov. isolated from soil.</title>
        <authorList>
            <person name="Baek J.H."/>
            <person name="Lee J.K."/>
            <person name="Choi D.G."/>
            <person name="Jeon C.O."/>
        </authorList>
    </citation>
    <scope>NUCLEOTIDE SEQUENCE</scope>
    <source>
        <strain evidence="2">BL</strain>
    </source>
</reference>
<keyword evidence="3" id="KW-1185">Reference proteome</keyword>
<dbReference type="Proteomes" id="UP001139971">
    <property type="component" value="Unassembled WGS sequence"/>
</dbReference>
<dbReference type="Pfam" id="PF13272">
    <property type="entry name" value="Holin_2-3"/>
    <property type="match status" value="1"/>
</dbReference>
<keyword evidence="1" id="KW-1133">Transmembrane helix</keyword>
<dbReference type="AlphaFoldDB" id="A0A9X4BJY7"/>
<feature type="transmembrane region" description="Helical" evidence="1">
    <location>
        <begin position="15"/>
        <end position="34"/>
    </location>
</feature>
<dbReference type="InterPro" id="IPR025140">
    <property type="entry name" value="Holin_2-3"/>
</dbReference>
<feature type="transmembrane region" description="Helical" evidence="1">
    <location>
        <begin position="41"/>
        <end position="59"/>
    </location>
</feature>
<keyword evidence="1" id="KW-0812">Transmembrane</keyword>
<proteinExistence type="predicted"/>
<keyword evidence="1" id="KW-0472">Membrane</keyword>
<evidence type="ECO:0000313" key="2">
    <source>
        <dbReference type="EMBL" id="MDC8015178.1"/>
    </source>
</evidence>
<accession>A0A9X4BJY7</accession>
<evidence type="ECO:0000256" key="1">
    <source>
        <dbReference type="SAM" id="Phobius"/>
    </source>
</evidence>